<accession>A0A143DGN8</accession>
<dbReference type="Proteomes" id="UP000076066">
    <property type="component" value="Plasmid unnamed 1"/>
</dbReference>
<dbReference type="EMBL" id="CP014526">
    <property type="protein sequence ID" value="AMW35710.1"/>
    <property type="molecule type" value="Genomic_DNA"/>
</dbReference>
<keyword evidence="1" id="KW-0614">Plasmid</keyword>
<dbReference type="Pfam" id="PF05944">
    <property type="entry name" value="Phage_term_smal"/>
    <property type="match status" value="1"/>
</dbReference>
<dbReference type="InterPro" id="IPR010270">
    <property type="entry name" value="Phage_P2_GpM"/>
</dbReference>
<protein>
    <recommendedName>
        <fullName evidence="3">Terminase</fullName>
    </recommendedName>
</protein>
<gene>
    <name evidence="1" type="ORF">AY555_10015</name>
</gene>
<organism evidence="1 2">
    <name type="scientific">Haematospirillum jordaniae</name>
    <dbReference type="NCBI Taxonomy" id="1549855"/>
    <lineage>
        <taxon>Bacteria</taxon>
        <taxon>Pseudomonadati</taxon>
        <taxon>Pseudomonadota</taxon>
        <taxon>Alphaproteobacteria</taxon>
        <taxon>Rhodospirillales</taxon>
        <taxon>Novispirillaceae</taxon>
        <taxon>Haematospirillum</taxon>
    </lineage>
</organism>
<dbReference type="KEGG" id="hjo:AY555_10015"/>
<dbReference type="GO" id="GO:0004519">
    <property type="term" value="F:endonuclease activity"/>
    <property type="evidence" value="ECO:0007669"/>
    <property type="project" value="InterPro"/>
</dbReference>
<sequence>MGVMSPARQHFIRTMAARHDASDPMDRMAARSSSEKMQAQLRLHTSVLKTKQSRTAKTAAKAEFLPAYTDYVDGVLEGGRGAQDDVLAMVMLWRLDTGDLEGALHIADYAVRHDLSMPPGFTRNLPTTLLEQMADVALERPDPDPLHAAPLDRALLLTQEADMPDEVRAKAHKALGLACMDGNPVKAMDHFEAALALHPKCGVRSHLARLRRLSVASDEGT</sequence>
<evidence type="ECO:0008006" key="3">
    <source>
        <dbReference type="Google" id="ProtNLM"/>
    </source>
</evidence>
<evidence type="ECO:0000313" key="2">
    <source>
        <dbReference type="Proteomes" id="UP000076066"/>
    </source>
</evidence>
<dbReference type="GO" id="GO:0003677">
    <property type="term" value="F:DNA binding"/>
    <property type="evidence" value="ECO:0007669"/>
    <property type="project" value="InterPro"/>
</dbReference>
<proteinExistence type="predicted"/>
<evidence type="ECO:0000313" key="1">
    <source>
        <dbReference type="EMBL" id="AMW35710.1"/>
    </source>
</evidence>
<geneLocation type="plasmid" evidence="1 2">
    <name>unnamed 1</name>
</geneLocation>
<keyword evidence="2" id="KW-1185">Reference proteome</keyword>
<dbReference type="AlphaFoldDB" id="A0A143DGN8"/>
<reference evidence="1 2" key="1">
    <citation type="submission" date="2016-02" db="EMBL/GenBank/DDBJ databases">
        <title>Complete Genome of H5569, the type strain of the newly described species Haematospirillium jordaniae.</title>
        <authorList>
            <person name="Nicholson A.C."/>
            <person name="Humrighouse B.W."/>
            <person name="Loparov V."/>
            <person name="McQuiston J.R."/>
        </authorList>
    </citation>
    <scope>NUCLEOTIDE SEQUENCE [LARGE SCALE GENOMIC DNA]</scope>
    <source>
        <strain evidence="1 2">H5569</strain>
        <plasmid evidence="2">Plasmid unnamed 1</plasmid>
    </source>
</reference>
<name>A0A143DGN8_9PROT</name>